<dbReference type="Proteomes" id="UP001224775">
    <property type="component" value="Unassembled WGS sequence"/>
</dbReference>
<feature type="region of interest" description="Disordered" evidence="1">
    <location>
        <begin position="231"/>
        <end position="255"/>
    </location>
</feature>
<feature type="compositionally biased region" description="Polar residues" evidence="1">
    <location>
        <begin position="1"/>
        <end position="11"/>
    </location>
</feature>
<proteinExistence type="predicted"/>
<gene>
    <name evidence="2" type="ORF">QTG54_000665</name>
</gene>
<feature type="region of interest" description="Disordered" evidence="1">
    <location>
        <begin position="1"/>
        <end position="110"/>
    </location>
</feature>
<reference evidence="2" key="1">
    <citation type="submission" date="2023-06" db="EMBL/GenBank/DDBJ databases">
        <title>Survivors Of The Sea: Transcriptome response of Skeletonema marinoi to long-term dormancy.</title>
        <authorList>
            <person name="Pinder M.I.M."/>
            <person name="Kourtchenko O."/>
            <person name="Robertson E.K."/>
            <person name="Larsson T."/>
            <person name="Maumus F."/>
            <person name="Osuna-Cruz C.M."/>
            <person name="Vancaester E."/>
            <person name="Stenow R."/>
            <person name="Vandepoele K."/>
            <person name="Ploug H."/>
            <person name="Bruchert V."/>
            <person name="Godhe A."/>
            <person name="Topel M."/>
        </authorList>
    </citation>
    <scope>NUCLEOTIDE SEQUENCE</scope>
    <source>
        <strain evidence="2">R05AC</strain>
    </source>
</reference>
<keyword evidence="3" id="KW-1185">Reference proteome</keyword>
<evidence type="ECO:0000256" key="1">
    <source>
        <dbReference type="SAM" id="MobiDB-lite"/>
    </source>
</evidence>
<feature type="compositionally biased region" description="Low complexity" evidence="1">
    <location>
        <begin position="100"/>
        <end position="110"/>
    </location>
</feature>
<accession>A0AAD8YPD3</accession>
<name>A0AAD8YPD3_9STRA</name>
<dbReference type="AlphaFoldDB" id="A0AAD8YPD3"/>
<feature type="region of interest" description="Disordered" evidence="1">
    <location>
        <begin position="171"/>
        <end position="208"/>
    </location>
</feature>
<comment type="caution">
    <text evidence="2">The sequence shown here is derived from an EMBL/GenBank/DDBJ whole genome shotgun (WGS) entry which is preliminary data.</text>
</comment>
<evidence type="ECO:0000313" key="2">
    <source>
        <dbReference type="EMBL" id="KAK1748726.1"/>
    </source>
</evidence>
<sequence length="612" mass="67359">MEPSDQSQRASSPADVDSVRKKLQACRKSGEKRKKDETIEKKKRKSKSTQAAVKPEAPLSFPDHISSVGVGQSSMREDVVMADENQELKSGDGAPLSEPASSACGGDSSAGGSFQDANKFSFRMDADVSPLMNWHRNATVAAGAAAAGSYSAESRSKDLESNTIHRRLQGLTIARPSNPSPPSLSSRSSSNLSPLKNSDRETSTSLSPLELIQQSRAYRHRPPHHIYVRHCDGPSSPLHDATHVGEGKNQRQPSPPRLQQELLVLIKHHRSLRTSLASIDEEATTQKLDMLRTLATASGDAKDVTFAAIVVELGKLREERRQHVNSLRNIESILQRWVGDTSDLSPSIPNKYIASENLDGQWFTLTKPTYSDCLGFNDDGDPLYRLGRMSFEMFFPGDLICAIQAVFNPIMKVVPPSSKGPSSFSVPKTLQEEVKRALANDSGAVLKTYHIVVAFTIEPYSPSFGADSPNRIVSSPIRGIMTTYGYVLPDPTTPDRLSVWFSGGKVTCGEEKESHQFQVWKEIFGSPAINKGRRRRRRTFREGAMVFAAQMMMGATGYDDAMDEDTGEVSYTFTRPVGGHAKNYVDILHLDDKIRVMRGHAGTTYAFARLKE</sequence>
<feature type="compositionally biased region" description="Basic and acidic residues" evidence="1">
    <location>
        <begin position="240"/>
        <end position="249"/>
    </location>
</feature>
<dbReference type="EMBL" id="JATAAI010000001">
    <property type="protein sequence ID" value="KAK1748726.1"/>
    <property type="molecule type" value="Genomic_DNA"/>
</dbReference>
<organism evidence="2 3">
    <name type="scientific">Skeletonema marinoi</name>
    <dbReference type="NCBI Taxonomy" id="267567"/>
    <lineage>
        <taxon>Eukaryota</taxon>
        <taxon>Sar</taxon>
        <taxon>Stramenopiles</taxon>
        <taxon>Ochrophyta</taxon>
        <taxon>Bacillariophyta</taxon>
        <taxon>Coscinodiscophyceae</taxon>
        <taxon>Thalassiosirophycidae</taxon>
        <taxon>Thalassiosirales</taxon>
        <taxon>Skeletonemataceae</taxon>
        <taxon>Skeletonema</taxon>
        <taxon>Skeletonema marinoi-dohrnii complex</taxon>
    </lineage>
</organism>
<feature type="compositionally biased region" description="Low complexity" evidence="1">
    <location>
        <begin position="183"/>
        <end position="196"/>
    </location>
</feature>
<protein>
    <submittedName>
        <fullName evidence="2">Uncharacterized protein</fullName>
    </submittedName>
</protein>
<evidence type="ECO:0000313" key="3">
    <source>
        <dbReference type="Proteomes" id="UP001224775"/>
    </source>
</evidence>